<gene>
    <name evidence="1" type="ORF">A3A03_00165</name>
</gene>
<sequence length="145" mass="17605">MKKIINKWHSILDMPKKDFDWHKSDVSDELKEFWEANGLIDKWSELSDVVYTYTRAHWSGHKTIKYPFGKISFFIGLLYMFPKYTLRWKFYRVLGKKIDKNAKLREVRNPKKVAKLEHIAKKYGLDPIMFKNEAEKLMKRWIFLD</sequence>
<protein>
    <submittedName>
        <fullName evidence="1">Uncharacterized protein</fullName>
    </submittedName>
</protein>
<dbReference type="Proteomes" id="UP000176629">
    <property type="component" value="Unassembled WGS sequence"/>
</dbReference>
<dbReference type="AlphaFoldDB" id="A0A1F6XKW2"/>
<evidence type="ECO:0000313" key="2">
    <source>
        <dbReference type="Proteomes" id="UP000176629"/>
    </source>
</evidence>
<reference evidence="1 2" key="1">
    <citation type="journal article" date="2016" name="Nat. Commun.">
        <title>Thousands of microbial genomes shed light on interconnected biogeochemical processes in an aquifer system.</title>
        <authorList>
            <person name="Anantharaman K."/>
            <person name="Brown C.T."/>
            <person name="Hug L.A."/>
            <person name="Sharon I."/>
            <person name="Castelle C.J."/>
            <person name="Probst A.J."/>
            <person name="Thomas B.C."/>
            <person name="Singh A."/>
            <person name="Wilkins M.J."/>
            <person name="Karaoz U."/>
            <person name="Brodie E.L."/>
            <person name="Williams K.H."/>
            <person name="Hubbard S.S."/>
            <person name="Banfield J.F."/>
        </authorList>
    </citation>
    <scope>NUCLEOTIDE SEQUENCE [LARGE SCALE GENOMIC DNA]</scope>
</reference>
<dbReference type="EMBL" id="MFUX01000013">
    <property type="protein sequence ID" value="OGI94692.1"/>
    <property type="molecule type" value="Genomic_DNA"/>
</dbReference>
<proteinExistence type="predicted"/>
<comment type="caution">
    <text evidence="1">The sequence shown here is derived from an EMBL/GenBank/DDBJ whole genome shotgun (WGS) entry which is preliminary data.</text>
</comment>
<name>A0A1F6XKW2_9BACT</name>
<accession>A0A1F6XKW2</accession>
<evidence type="ECO:0000313" key="1">
    <source>
        <dbReference type="EMBL" id="OGI94692.1"/>
    </source>
</evidence>
<organism evidence="1 2">
    <name type="scientific">Candidatus Nomurabacteria bacterium RIFCSPLOWO2_01_FULL_40_18</name>
    <dbReference type="NCBI Taxonomy" id="1801773"/>
    <lineage>
        <taxon>Bacteria</taxon>
        <taxon>Candidatus Nomuraibacteriota</taxon>
    </lineage>
</organism>